<organism evidence="6 7">
    <name type="scientific">Ravibacter arvi</name>
    <dbReference type="NCBI Taxonomy" id="2051041"/>
    <lineage>
        <taxon>Bacteria</taxon>
        <taxon>Pseudomonadati</taxon>
        <taxon>Bacteroidota</taxon>
        <taxon>Cytophagia</taxon>
        <taxon>Cytophagales</taxon>
        <taxon>Spirosomataceae</taxon>
        <taxon>Ravibacter</taxon>
    </lineage>
</organism>
<evidence type="ECO:0000313" key="6">
    <source>
        <dbReference type="EMBL" id="GAA4446545.1"/>
    </source>
</evidence>
<comment type="caution">
    <text evidence="6">The sequence shown here is derived from an EMBL/GenBank/DDBJ whole genome shotgun (WGS) entry which is preliminary data.</text>
</comment>
<protein>
    <recommendedName>
        <fullName evidence="5">Rieske domain-containing protein</fullName>
    </recommendedName>
</protein>
<evidence type="ECO:0000259" key="5">
    <source>
        <dbReference type="PROSITE" id="PS51296"/>
    </source>
</evidence>
<evidence type="ECO:0000256" key="3">
    <source>
        <dbReference type="ARBA" id="ARBA00023004"/>
    </source>
</evidence>
<dbReference type="InterPro" id="IPR036922">
    <property type="entry name" value="Rieske_2Fe-2S_sf"/>
</dbReference>
<dbReference type="InterPro" id="IPR017941">
    <property type="entry name" value="Rieske_2Fe-2S"/>
</dbReference>
<dbReference type="SUPFAM" id="SSF50022">
    <property type="entry name" value="ISP domain"/>
    <property type="match status" value="1"/>
</dbReference>
<keyword evidence="3" id="KW-0408">Iron</keyword>
<accession>A0ABP8MBB3</accession>
<dbReference type="Proteomes" id="UP001501508">
    <property type="component" value="Unassembled WGS sequence"/>
</dbReference>
<keyword evidence="7" id="KW-1185">Reference proteome</keyword>
<evidence type="ECO:0000256" key="4">
    <source>
        <dbReference type="ARBA" id="ARBA00023014"/>
    </source>
</evidence>
<evidence type="ECO:0000256" key="2">
    <source>
        <dbReference type="ARBA" id="ARBA00022723"/>
    </source>
</evidence>
<keyword evidence="4" id="KW-0411">Iron-sulfur</keyword>
<proteinExistence type="predicted"/>
<evidence type="ECO:0000313" key="7">
    <source>
        <dbReference type="Proteomes" id="UP001501508"/>
    </source>
</evidence>
<dbReference type="RefSeq" id="WP_345032488.1">
    <property type="nucleotide sequence ID" value="NZ_BAABEY010000036.1"/>
</dbReference>
<gene>
    <name evidence="6" type="ORF">GCM10023091_39850</name>
</gene>
<dbReference type="EMBL" id="BAABEY010000036">
    <property type="protein sequence ID" value="GAA4446545.1"/>
    <property type="molecule type" value="Genomic_DNA"/>
</dbReference>
<keyword evidence="2" id="KW-0479">Metal-binding</keyword>
<feature type="domain" description="Rieske" evidence="5">
    <location>
        <begin position="76"/>
        <end position="158"/>
    </location>
</feature>
<keyword evidence="1" id="KW-0001">2Fe-2S</keyword>
<dbReference type="CDD" id="cd03467">
    <property type="entry name" value="Rieske"/>
    <property type="match status" value="1"/>
</dbReference>
<name>A0ABP8MBB3_9BACT</name>
<dbReference type="Pfam" id="PF00355">
    <property type="entry name" value="Rieske"/>
    <property type="match status" value="1"/>
</dbReference>
<evidence type="ECO:0000256" key="1">
    <source>
        <dbReference type="ARBA" id="ARBA00022714"/>
    </source>
</evidence>
<sequence length="167" mass="17233">MNNETLSRSAFLRSLGLSTSALMAFYCIGTTMTACGSKKEDDPDPGGSTGNGITGTTTGSNIQFTLDLKHNTFAKLKTAGESSIVGDVLIAHTTSGTYAALSKMCTHEGTTLGFRSATNDLACPQHGSEFKLTGEVQKGPNTGGNIPALKVYKATLSADGNSLTVTS</sequence>
<dbReference type="Gene3D" id="2.102.10.10">
    <property type="entry name" value="Rieske [2Fe-2S] iron-sulphur domain"/>
    <property type="match status" value="1"/>
</dbReference>
<dbReference type="PROSITE" id="PS51296">
    <property type="entry name" value="RIESKE"/>
    <property type="match status" value="1"/>
</dbReference>
<reference evidence="7" key="1">
    <citation type="journal article" date="2019" name="Int. J. Syst. Evol. Microbiol.">
        <title>The Global Catalogue of Microorganisms (GCM) 10K type strain sequencing project: providing services to taxonomists for standard genome sequencing and annotation.</title>
        <authorList>
            <consortium name="The Broad Institute Genomics Platform"/>
            <consortium name="The Broad Institute Genome Sequencing Center for Infectious Disease"/>
            <person name="Wu L."/>
            <person name="Ma J."/>
        </authorList>
    </citation>
    <scope>NUCLEOTIDE SEQUENCE [LARGE SCALE GENOMIC DNA]</scope>
    <source>
        <strain evidence="7">JCM 31920</strain>
    </source>
</reference>